<dbReference type="EMBL" id="BATC01000008">
    <property type="protein sequence ID" value="GAD58508.1"/>
    <property type="molecule type" value="Genomic_DNA"/>
</dbReference>
<gene>
    <name evidence="1" type="ORF">MBEBAB_0758</name>
</gene>
<dbReference type="AlphaFoldDB" id="A0A8E0KHX9"/>
<accession>A0A8E0KHX9</accession>
<name>A0A8E0KHX9_9CAUL</name>
<organism evidence="1 2">
    <name type="scientific">Brevundimonas abyssalis TAR-001</name>
    <dbReference type="NCBI Taxonomy" id="1391729"/>
    <lineage>
        <taxon>Bacteria</taxon>
        <taxon>Pseudomonadati</taxon>
        <taxon>Pseudomonadota</taxon>
        <taxon>Alphaproteobacteria</taxon>
        <taxon>Caulobacterales</taxon>
        <taxon>Caulobacteraceae</taxon>
        <taxon>Brevundimonas</taxon>
    </lineage>
</organism>
<evidence type="ECO:0000313" key="2">
    <source>
        <dbReference type="Proteomes" id="UP000016569"/>
    </source>
</evidence>
<proteinExistence type="predicted"/>
<comment type="caution">
    <text evidence="1">The sequence shown here is derived from an EMBL/GenBank/DDBJ whole genome shotgun (WGS) entry which is preliminary data.</text>
</comment>
<dbReference type="Proteomes" id="UP000016569">
    <property type="component" value="Unassembled WGS sequence"/>
</dbReference>
<keyword evidence="2" id="KW-1185">Reference proteome</keyword>
<evidence type="ECO:0000313" key="1">
    <source>
        <dbReference type="EMBL" id="GAD58508.1"/>
    </source>
</evidence>
<reference evidence="2" key="1">
    <citation type="journal article" date="2013" name="Genome Announc.">
        <title>Draft Genome Sequence of the Dimorphic Prosthecate Bacterium Brevundimonas abyssalis TAR-001T.</title>
        <authorList>
            <person name="Tsubouchi T."/>
            <person name="Nishi S."/>
            <person name="Usui K."/>
            <person name="Shimane Y."/>
            <person name="Takaki Y."/>
            <person name="Maruyama T."/>
            <person name="Hatada Y."/>
        </authorList>
    </citation>
    <scope>NUCLEOTIDE SEQUENCE [LARGE SCALE GENOMIC DNA]</scope>
    <source>
        <strain evidence="2">TAR-001</strain>
    </source>
</reference>
<sequence length="46" mass="5218">MYFLSPHDAADATIFTVYPGQPHSFFTEMSDERLAVIRLLRVDSAT</sequence>
<protein>
    <submittedName>
        <fullName evidence="1">Uncharacterized protein</fullName>
    </submittedName>
</protein>